<reference evidence="1" key="1">
    <citation type="journal article" date="2015" name="Nature">
        <title>Complex archaea that bridge the gap between prokaryotes and eukaryotes.</title>
        <authorList>
            <person name="Spang A."/>
            <person name="Saw J.H."/>
            <person name="Jorgensen S.L."/>
            <person name="Zaremba-Niedzwiedzka K."/>
            <person name="Martijn J."/>
            <person name="Lind A.E."/>
            <person name="van Eijk R."/>
            <person name="Schleper C."/>
            <person name="Guy L."/>
            <person name="Ettema T.J."/>
        </authorList>
    </citation>
    <scope>NUCLEOTIDE SEQUENCE</scope>
</reference>
<dbReference type="GO" id="GO:0016740">
    <property type="term" value="F:transferase activity"/>
    <property type="evidence" value="ECO:0007669"/>
    <property type="project" value="InterPro"/>
</dbReference>
<organism evidence="1">
    <name type="scientific">marine sediment metagenome</name>
    <dbReference type="NCBI Taxonomy" id="412755"/>
    <lineage>
        <taxon>unclassified sequences</taxon>
        <taxon>metagenomes</taxon>
        <taxon>ecological metagenomes</taxon>
    </lineage>
</organism>
<dbReference type="PANTHER" id="PTHR42755:SF1">
    <property type="entry name" value="3-DEOXY-D-MANNO-OCTULOSONIC ACID TRANSFERASE, MITOCHONDRIAL-RELATED"/>
    <property type="match status" value="1"/>
</dbReference>
<evidence type="ECO:0000313" key="1">
    <source>
        <dbReference type="EMBL" id="KKL49800.1"/>
    </source>
</evidence>
<dbReference type="PANTHER" id="PTHR42755">
    <property type="entry name" value="3-DEOXY-MANNO-OCTULOSONATE CYTIDYLYLTRANSFERASE"/>
    <property type="match status" value="1"/>
</dbReference>
<dbReference type="GO" id="GO:0009245">
    <property type="term" value="P:lipid A biosynthetic process"/>
    <property type="evidence" value="ECO:0007669"/>
    <property type="project" value="TreeGrafter"/>
</dbReference>
<proteinExistence type="predicted"/>
<accession>A0A0F9EXV0</accession>
<dbReference type="InterPro" id="IPR039901">
    <property type="entry name" value="Kdotransferase"/>
</dbReference>
<dbReference type="GO" id="GO:0005886">
    <property type="term" value="C:plasma membrane"/>
    <property type="evidence" value="ECO:0007669"/>
    <property type="project" value="TreeGrafter"/>
</dbReference>
<protein>
    <recommendedName>
        <fullName evidence="2">Lipid IV(A) 3-deoxy-D-manno-octulosonic acid transferase</fullName>
    </recommendedName>
</protein>
<gene>
    <name evidence="1" type="ORF">LCGC14_2311850</name>
</gene>
<comment type="caution">
    <text evidence="1">The sequence shown here is derived from an EMBL/GenBank/DDBJ whole genome shotgun (WGS) entry which is preliminary data.</text>
</comment>
<name>A0A0F9EXV0_9ZZZZ</name>
<feature type="non-terminal residue" evidence="1">
    <location>
        <position position="1"/>
    </location>
</feature>
<sequence length="129" mass="14004">KHVPNLLLVLVPRHPERFTQVAELAKKSGLQIERRSSANNVANSTQVLIGDTMGELLLLYGCADIVFVGGSLVNTGGHNMLEPAAWGLPMITGESDFNFLEASRLLQQASALSTVNNSEELSKQFEVLE</sequence>
<dbReference type="EMBL" id="LAZR01032829">
    <property type="protein sequence ID" value="KKL49800.1"/>
    <property type="molecule type" value="Genomic_DNA"/>
</dbReference>
<dbReference type="AlphaFoldDB" id="A0A0F9EXV0"/>
<evidence type="ECO:0008006" key="2">
    <source>
        <dbReference type="Google" id="ProtNLM"/>
    </source>
</evidence>
<dbReference type="Gene3D" id="3.40.50.2000">
    <property type="entry name" value="Glycogen Phosphorylase B"/>
    <property type="match status" value="1"/>
</dbReference>